<feature type="chain" id="PRO_5042172246" description="Glycoprotein X" evidence="2">
    <location>
        <begin position="22"/>
        <end position="764"/>
    </location>
</feature>
<feature type="region of interest" description="Disordered" evidence="1">
    <location>
        <begin position="246"/>
        <end position="276"/>
    </location>
</feature>
<name>A0AAD6IBH5_PENCN</name>
<gene>
    <name evidence="3" type="ORF">N7460_006892</name>
</gene>
<keyword evidence="4" id="KW-1185">Reference proteome</keyword>
<reference evidence="3" key="1">
    <citation type="journal article" date="2023" name="IMA Fungus">
        <title>Comparative genomic study of the Penicillium genus elucidates a diverse pangenome and 15 lateral gene transfer events.</title>
        <authorList>
            <person name="Petersen C."/>
            <person name="Sorensen T."/>
            <person name="Nielsen M.R."/>
            <person name="Sondergaard T.E."/>
            <person name="Sorensen J.L."/>
            <person name="Fitzpatrick D.A."/>
            <person name="Frisvad J.C."/>
            <person name="Nielsen K.L."/>
        </authorList>
    </citation>
    <scope>NUCLEOTIDE SEQUENCE</scope>
    <source>
        <strain evidence="3">IBT 15450</strain>
    </source>
</reference>
<dbReference type="PANTHER" id="PTHR38122:SF1">
    <property type="entry name" value="GLYCOPROTEIN X"/>
    <property type="match status" value="1"/>
</dbReference>
<feature type="compositionally biased region" description="Polar residues" evidence="1">
    <location>
        <begin position="446"/>
        <end position="458"/>
    </location>
</feature>
<feature type="compositionally biased region" description="Low complexity" evidence="1">
    <location>
        <begin position="306"/>
        <end position="315"/>
    </location>
</feature>
<dbReference type="EMBL" id="JAQJZL010000005">
    <property type="protein sequence ID" value="KAJ6041502.1"/>
    <property type="molecule type" value="Genomic_DNA"/>
</dbReference>
<feature type="region of interest" description="Disordered" evidence="1">
    <location>
        <begin position="195"/>
        <end position="216"/>
    </location>
</feature>
<dbReference type="Proteomes" id="UP001219568">
    <property type="component" value="Unassembled WGS sequence"/>
</dbReference>
<feature type="region of interest" description="Disordered" evidence="1">
    <location>
        <begin position="300"/>
        <end position="333"/>
    </location>
</feature>
<keyword evidence="2" id="KW-0732">Signal</keyword>
<accession>A0AAD6IBH5</accession>
<organism evidence="3 4">
    <name type="scientific">Penicillium canescens</name>
    <dbReference type="NCBI Taxonomy" id="5083"/>
    <lineage>
        <taxon>Eukaryota</taxon>
        <taxon>Fungi</taxon>
        <taxon>Dikarya</taxon>
        <taxon>Ascomycota</taxon>
        <taxon>Pezizomycotina</taxon>
        <taxon>Eurotiomycetes</taxon>
        <taxon>Eurotiomycetidae</taxon>
        <taxon>Eurotiales</taxon>
        <taxon>Aspergillaceae</taxon>
        <taxon>Penicillium</taxon>
    </lineage>
</organism>
<dbReference type="PANTHER" id="PTHR38122">
    <property type="entry name" value="GLYCOPROTEIN X"/>
    <property type="match status" value="1"/>
</dbReference>
<feature type="compositionally biased region" description="Polar residues" evidence="1">
    <location>
        <begin position="320"/>
        <end position="333"/>
    </location>
</feature>
<evidence type="ECO:0000256" key="1">
    <source>
        <dbReference type="SAM" id="MobiDB-lite"/>
    </source>
</evidence>
<feature type="compositionally biased region" description="Low complexity" evidence="1">
    <location>
        <begin position="459"/>
        <end position="474"/>
    </location>
</feature>
<feature type="compositionally biased region" description="Polar residues" evidence="1">
    <location>
        <begin position="246"/>
        <end position="260"/>
    </location>
</feature>
<reference evidence="3" key="2">
    <citation type="submission" date="2023-01" db="EMBL/GenBank/DDBJ databases">
        <authorList>
            <person name="Petersen C."/>
        </authorList>
    </citation>
    <scope>NUCLEOTIDE SEQUENCE</scope>
    <source>
        <strain evidence="3">IBT 15450</strain>
    </source>
</reference>
<feature type="signal peptide" evidence="2">
    <location>
        <begin position="1"/>
        <end position="21"/>
    </location>
</feature>
<evidence type="ECO:0000256" key="2">
    <source>
        <dbReference type="SAM" id="SignalP"/>
    </source>
</evidence>
<feature type="region of interest" description="Disordered" evidence="1">
    <location>
        <begin position="437"/>
        <end position="493"/>
    </location>
</feature>
<proteinExistence type="predicted"/>
<dbReference type="AlphaFoldDB" id="A0AAD6IBH5"/>
<evidence type="ECO:0000313" key="3">
    <source>
        <dbReference type="EMBL" id="KAJ6041502.1"/>
    </source>
</evidence>
<sequence length="764" mass="79971">MRSSTLSLVLLCIQGLCLLVASDVSISLSSQTVPSCQTGRVGVTTKEIISQLAKRMITITLTTTSTDTTDCTCTETALSTTVSTDWIQTTTSLMASSSPQATASQTSTDVQSTSIDVSSTTTIPASTETPVGDISTVTDWRVTTVVSFITLAPSAPTPLSGGSFTQDVSVSVQYTTVTVHDTGYTTRWGTTGLSNTTPISQSIPSSNSDSPTMTGSGVFVSASSDQSSTITVSRTTAIGTSVIDSSQVDLSTSNTPSLPSESAPDEAPNSDPSASTQYATVTFHDTSYVTSWTMTNVPSNTAVTQSTPTSSSDPSKLSEDQVTLSSRTSPAGNSTIVVSTTTVVVYTSATESPQGGLWITVLPTTTGDAAPLSSLPLPTSPGNPSGQPTEEGPDSSLVASQSNTGGSRVSTDQISIDHATEQELSSRVQSSTELFVTPANPVPLSGSPSDGQAQTNDRSAALSSTSVSPNSSLSICPTRVINPTYTPTSRPPRDYTWGCPPNFLCNPSKRTANGECNFEAGPPADTYYCAPEECIPSPPLPSTSFQGSTTSSGQIRFTVAPGFINLSPLQFGLGYDIFEFPEPRVNTQRDLNIPGKCYGPCNDAMEAAESITKTQKLCSPGSPFQVSHRACKSCVDSGSGVRTTSSALPEFQQFLFYCEGSTIATSTIQSHSATYSRGRSSSSIFSATGTRDTVYSNFKQTVKMGAFTIPPGKATSTSRIGSTSSHLPASPTGHLVYTGGAFHYPARSFWEVMSVFLFCVWFTF</sequence>
<evidence type="ECO:0008006" key="5">
    <source>
        <dbReference type="Google" id="ProtNLM"/>
    </source>
</evidence>
<protein>
    <recommendedName>
        <fullName evidence="5">Glycoprotein X</fullName>
    </recommendedName>
</protein>
<feature type="compositionally biased region" description="Low complexity" evidence="1">
    <location>
        <begin position="195"/>
        <end position="212"/>
    </location>
</feature>
<evidence type="ECO:0000313" key="4">
    <source>
        <dbReference type="Proteomes" id="UP001219568"/>
    </source>
</evidence>
<feature type="compositionally biased region" description="Polar residues" evidence="1">
    <location>
        <begin position="397"/>
        <end position="413"/>
    </location>
</feature>
<comment type="caution">
    <text evidence="3">The sequence shown here is derived from an EMBL/GenBank/DDBJ whole genome shotgun (WGS) entry which is preliminary data.</text>
</comment>
<feature type="compositionally biased region" description="Low complexity" evidence="1">
    <location>
        <begin position="371"/>
        <end position="385"/>
    </location>
</feature>
<feature type="region of interest" description="Disordered" evidence="1">
    <location>
        <begin position="369"/>
        <end position="413"/>
    </location>
</feature>